<protein>
    <recommendedName>
        <fullName evidence="9">Reverse transcriptase domain-containing protein</fullName>
    </recommendedName>
</protein>
<gene>
    <name evidence="10" type="ORF">QYE76_030625</name>
</gene>
<dbReference type="InterPro" id="IPR051320">
    <property type="entry name" value="Viral_Replic_Matur_Polypro"/>
</dbReference>
<evidence type="ECO:0000256" key="8">
    <source>
        <dbReference type="SAM" id="MobiDB-lite"/>
    </source>
</evidence>
<keyword evidence="7" id="KW-0695">RNA-directed DNA polymerase</keyword>
<keyword evidence="2" id="KW-0808">Transferase</keyword>
<evidence type="ECO:0000313" key="10">
    <source>
        <dbReference type="EMBL" id="KAK1606952.1"/>
    </source>
</evidence>
<keyword evidence="5" id="KW-0255">Endonuclease</keyword>
<dbReference type="Pfam" id="PF17919">
    <property type="entry name" value="RT_RNaseH_2"/>
    <property type="match status" value="1"/>
</dbReference>
<evidence type="ECO:0000256" key="6">
    <source>
        <dbReference type="ARBA" id="ARBA00022801"/>
    </source>
</evidence>
<organism evidence="10 11">
    <name type="scientific">Lolium multiflorum</name>
    <name type="common">Italian ryegrass</name>
    <name type="synonym">Lolium perenne subsp. multiflorum</name>
    <dbReference type="NCBI Taxonomy" id="4521"/>
    <lineage>
        <taxon>Eukaryota</taxon>
        <taxon>Viridiplantae</taxon>
        <taxon>Streptophyta</taxon>
        <taxon>Embryophyta</taxon>
        <taxon>Tracheophyta</taxon>
        <taxon>Spermatophyta</taxon>
        <taxon>Magnoliopsida</taxon>
        <taxon>Liliopsida</taxon>
        <taxon>Poales</taxon>
        <taxon>Poaceae</taxon>
        <taxon>BOP clade</taxon>
        <taxon>Pooideae</taxon>
        <taxon>Poodae</taxon>
        <taxon>Poeae</taxon>
        <taxon>Poeae Chloroplast Group 2 (Poeae type)</taxon>
        <taxon>Loliodinae</taxon>
        <taxon>Loliinae</taxon>
        <taxon>Lolium</taxon>
    </lineage>
</organism>
<keyword evidence="6" id="KW-0378">Hydrolase</keyword>
<dbReference type="InterPro" id="IPR041577">
    <property type="entry name" value="RT_RNaseH_2"/>
</dbReference>
<sequence length="828" mass="90131">MGEAAEETRTTLDRLQSSLDLLHDVVAGIDTTQKQMRVQQEHQAAAIDASATKHDDTARILQSLLLKLNLLDKGETTRPPSDDHNPDSSILINAGHSITQPMSPHWVGDTAGATSSGAPKGKAVGIGPEFDPGAAGFLGGGAMGGAGGGGFGGAGGGGSGGVGGVEQFAKWTKGNDVWAMAVVHQDKITTLDSDMDICSPEITALLTEFDQVFAEPKELPPFNARPYRYSPAHKDDIEKQVAAMLAAGIIVPSMSPFASPVLLVQKKDGSWRFCVDYRRLNELTIKNMFPMPVIDELLDELAGAKVFSKLDLRAGYHQIRVLPADEPKTAFKTHQGHYQFRVMPFGLCNALATFQCVMNSVLRPCLRRSVLVFMDDILVYSSSIEQHLEHLREVLALLRDEKLFVKRSKCSFACQSLEYLGHIVSADGVSTDPRKTQAMQDWPQPTNVTELRGFLGLTGYYRKFFKNYGIIARPLTNLLKKKGFIWSDQATAAFLALKAAMTSTPVLQLPDFNKQFVVETDACDLGIDRAAQVEALKQHLEAAQNRMKMYADSKRTERQFQVGDKVLLKLQPYAQSTVVNRKYPKLAYKYFGPYKIKEFRDDYSSVFADLPRPPALDVIDTVPEMILDRRLVKKGNAAVPQGEDLSHLTVYRSWPVYRGGLEFQDCKFWALSASDEEEGVVVSASDGSEEEETDSDLEALRRRRPATSTLEDFIRRAQELGGSLQSMRWPSFAPGGKGSRFGGSAPPATPRFRGLGGRARVARRSASACSWQGRPPPLPVSSPPASLGAPPSGPLDWPALVPSRIGSASDPRPGGPAVGGARGGASSP</sequence>
<dbReference type="EMBL" id="JAUUTY010000007">
    <property type="protein sequence ID" value="KAK1606952.1"/>
    <property type="molecule type" value="Genomic_DNA"/>
</dbReference>
<feature type="compositionally biased region" description="Gly residues" evidence="8">
    <location>
        <begin position="816"/>
        <end position="828"/>
    </location>
</feature>
<evidence type="ECO:0000259" key="9">
    <source>
        <dbReference type="PROSITE" id="PS50878"/>
    </source>
</evidence>
<dbReference type="Gene3D" id="3.10.10.10">
    <property type="entry name" value="HIV Type 1 Reverse Transcriptase, subunit A, domain 1"/>
    <property type="match status" value="1"/>
</dbReference>
<reference evidence="10" key="1">
    <citation type="submission" date="2023-07" db="EMBL/GenBank/DDBJ databases">
        <title>A chromosome-level genome assembly of Lolium multiflorum.</title>
        <authorList>
            <person name="Chen Y."/>
            <person name="Copetti D."/>
            <person name="Kolliker R."/>
            <person name="Studer B."/>
        </authorList>
    </citation>
    <scope>NUCLEOTIDE SEQUENCE</scope>
    <source>
        <strain evidence="10">02402/16</strain>
        <tissue evidence="10">Leaf</tissue>
    </source>
</reference>
<dbReference type="FunFam" id="3.10.10.10:FF:000007">
    <property type="entry name" value="Retrovirus-related Pol polyprotein from transposon 17.6-like Protein"/>
    <property type="match status" value="1"/>
</dbReference>
<dbReference type="GO" id="GO:0006508">
    <property type="term" value="P:proteolysis"/>
    <property type="evidence" value="ECO:0007669"/>
    <property type="project" value="UniProtKB-KW"/>
</dbReference>
<keyword evidence="11" id="KW-1185">Reference proteome</keyword>
<dbReference type="Gene3D" id="3.30.70.270">
    <property type="match status" value="2"/>
</dbReference>
<dbReference type="GO" id="GO:0004519">
    <property type="term" value="F:endonuclease activity"/>
    <property type="evidence" value="ECO:0007669"/>
    <property type="project" value="UniProtKB-KW"/>
</dbReference>
<dbReference type="SUPFAM" id="SSF56672">
    <property type="entry name" value="DNA/RNA polymerases"/>
    <property type="match status" value="1"/>
</dbReference>
<feature type="region of interest" description="Disordered" evidence="8">
    <location>
        <begin position="99"/>
        <end position="121"/>
    </location>
</feature>
<feature type="region of interest" description="Disordered" evidence="8">
    <location>
        <begin position="726"/>
        <end position="828"/>
    </location>
</feature>
<dbReference type="PANTHER" id="PTHR33064">
    <property type="entry name" value="POL PROTEIN"/>
    <property type="match status" value="1"/>
</dbReference>
<evidence type="ECO:0000256" key="7">
    <source>
        <dbReference type="ARBA" id="ARBA00022918"/>
    </source>
</evidence>
<evidence type="ECO:0000256" key="4">
    <source>
        <dbReference type="ARBA" id="ARBA00022722"/>
    </source>
</evidence>
<dbReference type="PANTHER" id="PTHR33064:SF37">
    <property type="entry name" value="RIBONUCLEASE H"/>
    <property type="match status" value="1"/>
</dbReference>
<name>A0AAD8QQQ0_LOLMU</name>
<evidence type="ECO:0000256" key="3">
    <source>
        <dbReference type="ARBA" id="ARBA00022695"/>
    </source>
</evidence>
<dbReference type="CDD" id="cd01647">
    <property type="entry name" value="RT_LTR"/>
    <property type="match status" value="1"/>
</dbReference>
<proteinExistence type="predicted"/>
<accession>A0AAD8QQQ0</accession>
<evidence type="ECO:0000256" key="5">
    <source>
        <dbReference type="ARBA" id="ARBA00022759"/>
    </source>
</evidence>
<dbReference type="AlphaFoldDB" id="A0AAD8QQQ0"/>
<dbReference type="GO" id="GO:0003964">
    <property type="term" value="F:RNA-directed DNA polymerase activity"/>
    <property type="evidence" value="ECO:0007669"/>
    <property type="project" value="UniProtKB-KW"/>
</dbReference>
<dbReference type="PROSITE" id="PS50878">
    <property type="entry name" value="RT_POL"/>
    <property type="match status" value="1"/>
</dbReference>
<dbReference type="InterPro" id="IPR000477">
    <property type="entry name" value="RT_dom"/>
</dbReference>
<keyword evidence="3" id="KW-0548">Nucleotidyltransferase</keyword>
<comment type="caution">
    <text evidence="10">The sequence shown here is derived from an EMBL/GenBank/DDBJ whole genome shotgun (WGS) entry which is preliminary data.</text>
</comment>
<feature type="domain" description="Reverse transcriptase" evidence="9">
    <location>
        <begin position="245"/>
        <end position="424"/>
    </location>
</feature>
<evidence type="ECO:0000256" key="2">
    <source>
        <dbReference type="ARBA" id="ARBA00022679"/>
    </source>
</evidence>
<evidence type="ECO:0000256" key="1">
    <source>
        <dbReference type="ARBA" id="ARBA00022670"/>
    </source>
</evidence>
<keyword evidence="1" id="KW-0645">Protease</keyword>
<dbReference type="Proteomes" id="UP001231189">
    <property type="component" value="Unassembled WGS sequence"/>
</dbReference>
<dbReference type="InterPro" id="IPR043128">
    <property type="entry name" value="Rev_trsase/Diguanyl_cyclase"/>
</dbReference>
<feature type="region of interest" description="Disordered" evidence="8">
    <location>
        <begin position="680"/>
        <end position="703"/>
    </location>
</feature>
<dbReference type="InterPro" id="IPR043502">
    <property type="entry name" value="DNA/RNA_pol_sf"/>
</dbReference>
<dbReference type="Pfam" id="PF00078">
    <property type="entry name" value="RVT_1"/>
    <property type="match status" value="1"/>
</dbReference>
<feature type="compositionally biased region" description="Acidic residues" evidence="8">
    <location>
        <begin position="687"/>
        <end position="697"/>
    </location>
</feature>
<dbReference type="GO" id="GO:0008233">
    <property type="term" value="F:peptidase activity"/>
    <property type="evidence" value="ECO:0007669"/>
    <property type="project" value="UniProtKB-KW"/>
</dbReference>
<keyword evidence="4" id="KW-0540">Nuclease</keyword>
<dbReference type="FunFam" id="3.30.70.270:FF:000020">
    <property type="entry name" value="Transposon Tf2-6 polyprotein-like Protein"/>
    <property type="match status" value="1"/>
</dbReference>
<evidence type="ECO:0000313" key="11">
    <source>
        <dbReference type="Proteomes" id="UP001231189"/>
    </source>
</evidence>